<accession>A0A9P8VYE0</accession>
<proteinExistence type="predicted"/>
<dbReference type="AlphaFoldDB" id="A0A9P8VYE0"/>
<dbReference type="Proteomes" id="UP000777438">
    <property type="component" value="Unassembled WGS sequence"/>
</dbReference>
<sequence>MDLNRQAPTANAAPTGEELRTLLETNIGHLAEVNKTFAILQASLQSTIRSLDAVHAQLRTQPVASAPASSLDVEPPILDRVSNSNEIDNIVPTAQPIAPPSQALLDQSRTLPQGSPTVSTRRKRVKRCRRRVRPVAASQHPATQNRDDQQMLQFIAGLEALLKEQNVSETPTVGRVGSSRSIRSTINRPNRALQELLSGVLPDLQLSSATTRVVQHTDRHDVMAHSFPEQETMYSFHIGLSPTD</sequence>
<reference evidence="2 3" key="1">
    <citation type="journal article" date="2021" name="Nat. Commun.">
        <title>Genetic determinants of endophytism in the Arabidopsis root mycobiome.</title>
        <authorList>
            <person name="Mesny F."/>
            <person name="Miyauchi S."/>
            <person name="Thiergart T."/>
            <person name="Pickel B."/>
            <person name="Atanasova L."/>
            <person name="Karlsson M."/>
            <person name="Huettel B."/>
            <person name="Barry K.W."/>
            <person name="Haridas S."/>
            <person name="Chen C."/>
            <person name="Bauer D."/>
            <person name="Andreopoulos W."/>
            <person name="Pangilinan J."/>
            <person name="LaButti K."/>
            <person name="Riley R."/>
            <person name="Lipzen A."/>
            <person name="Clum A."/>
            <person name="Drula E."/>
            <person name="Henrissat B."/>
            <person name="Kohler A."/>
            <person name="Grigoriev I.V."/>
            <person name="Martin F.M."/>
            <person name="Hacquard S."/>
        </authorList>
    </citation>
    <scope>NUCLEOTIDE SEQUENCE [LARGE SCALE GENOMIC DNA]</scope>
    <source>
        <strain evidence="2 3">MPI-CAGE-CH-0241</strain>
    </source>
</reference>
<organism evidence="2 3">
    <name type="scientific">Thelonectria olida</name>
    <dbReference type="NCBI Taxonomy" id="1576542"/>
    <lineage>
        <taxon>Eukaryota</taxon>
        <taxon>Fungi</taxon>
        <taxon>Dikarya</taxon>
        <taxon>Ascomycota</taxon>
        <taxon>Pezizomycotina</taxon>
        <taxon>Sordariomycetes</taxon>
        <taxon>Hypocreomycetidae</taxon>
        <taxon>Hypocreales</taxon>
        <taxon>Nectriaceae</taxon>
        <taxon>Thelonectria</taxon>
    </lineage>
</organism>
<dbReference type="EMBL" id="JAGPYM010000022">
    <property type="protein sequence ID" value="KAH6883908.1"/>
    <property type="molecule type" value="Genomic_DNA"/>
</dbReference>
<keyword evidence="3" id="KW-1185">Reference proteome</keyword>
<evidence type="ECO:0000313" key="2">
    <source>
        <dbReference type="EMBL" id="KAH6883908.1"/>
    </source>
</evidence>
<evidence type="ECO:0000313" key="3">
    <source>
        <dbReference type="Proteomes" id="UP000777438"/>
    </source>
</evidence>
<dbReference type="OrthoDB" id="10526206at2759"/>
<comment type="caution">
    <text evidence="2">The sequence shown here is derived from an EMBL/GenBank/DDBJ whole genome shotgun (WGS) entry which is preliminary data.</text>
</comment>
<feature type="region of interest" description="Disordered" evidence="1">
    <location>
        <begin position="93"/>
        <end position="125"/>
    </location>
</feature>
<name>A0A9P8VYE0_9HYPO</name>
<feature type="compositionally biased region" description="Polar residues" evidence="1">
    <location>
        <begin position="104"/>
        <end position="119"/>
    </location>
</feature>
<evidence type="ECO:0000256" key="1">
    <source>
        <dbReference type="SAM" id="MobiDB-lite"/>
    </source>
</evidence>
<protein>
    <submittedName>
        <fullName evidence="2">Uncharacterized protein</fullName>
    </submittedName>
</protein>
<gene>
    <name evidence="2" type="ORF">B0T10DRAFT_137232</name>
</gene>